<comment type="caution">
    <text evidence="2">The sequence shown here is derived from an EMBL/GenBank/DDBJ whole genome shotgun (WGS) entry which is preliminary data.</text>
</comment>
<keyword evidence="3" id="KW-1185">Reference proteome</keyword>
<name>A0ABR3Z0K4_9PEZI</name>
<dbReference type="EMBL" id="JAWCUI010000036">
    <property type="protein sequence ID" value="KAL1893744.1"/>
    <property type="molecule type" value="Genomic_DNA"/>
</dbReference>
<dbReference type="Proteomes" id="UP001583186">
    <property type="component" value="Unassembled WGS sequence"/>
</dbReference>
<protein>
    <submittedName>
        <fullName evidence="2">Uncharacterized protein</fullName>
    </submittedName>
</protein>
<reference evidence="2 3" key="1">
    <citation type="journal article" date="2024" name="IMA Fungus">
        <title>IMA Genome - F19 : A genome assembly and annotation guide to empower mycologists, including annotated draft genome sequences of Ceratocystis pirilliformis, Diaporthe australafricana, Fusarium ophioides, Paecilomyces lecythidis, and Sporothrix stenoceras.</title>
        <authorList>
            <person name="Aylward J."/>
            <person name="Wilson A.M."/>
            <person name="Visagie C.M."/>
            <person name="Spraker J."/>
            <person name="Barnes I."/>
            <person name="Buitendag C."/>
            <person name="Ceriani C."/>
            <person name="Del Mar Angel L."/>
            <person name="du Plessis D."/>
            <person name="Fuchs T."/>
            <person name="Gasser K."/>
            <person name="Kramer D."/>
            <person name="Li W."/>
            <person name="Munsamy K."/>
            <person name="Piso A."/>
            <person name="Price J.L."/>
            <person name="Sonnekus B."/>
            <person name="Thomas C."/>
            <person name="van der Nest A."/>
            <person name="van Dijk A."/>
            <person name="van Heerden A."/>
            <person name="van Vuuren N."/>
            <person name="Yilmaz N."/>
            <person name="Duong T.A."/>
            <person name="van der Merwe N.A."/>
            <person name="Wingfield M.J."/>
            <person name="Wingfield B.D."/>
        </authorList>
    </citation>
    <scope>NUCLEOTIDE SEQUENCE [LARGE SCALE GENOMIC DNA]</scope>
    <source>
        <strain evidence="2 3">CMW 5346</strain>
    </source>
</reference>
<sequence length="331" mass="36047">MDATNLYGGSMARPQKLATSPTPPFSSSSITPVPATDVAALLNPSPDALFESVDVIFALIENAIRYGDDSVVLASTSAKQYNALCRERDAGGRKFRLFYLGTQTRILIITVPTAAHEGMHYLLSAQLTGQIAQMGLTMSWSSSAAATRAGPSNSRGEADGNFLPFPARAGADQWPTVVFEAGYSQSEESLRAKMNWWFQASNHNVKIVVLAKAFPQTLEKRLKIEQWQERSAEAVRSGATATRRSTAAAGVALQPTCLQTINISWAGLVPFHEATLAQVAVRQQYNVVRAPLVLEFGLVFLRPAVGPREHDFEFPTEFLQHYAAGVWSSTR</sequence>
<accession>A0ABR3Z0K4</accession>
<organism evidence="2 3">
    <name type="scientific">Sporothrix stenoceras</name>
    <dbReference type="NCBI Taxonomy" id="5173"/>
    <lineage>
        <taxon>Eukaryota</taxon>
        <taxon>Fungi</taxon>
        <taxon>Dikarya</taxon>
        <taxon>Ascomycota</taxon>
        <taxon>Pezizomycotina</taxon>
        <taxon>Sordariomycetes</taxon>
        <taxon>Sordariomycetidae</taxon>
        <taxon>Ophiostomatales</taxon>
        <taxon>Ophiostomataceae</taxon>
        <taxon>Sporothrix</taxon>
    </lineage>
</organism>
<evidence type="ECO:0000313" key="3">
    <source>
        <dbReference type="Proteomes" id="UP001583186"/>
    </source>
</evidence>
<feature type="region of interest" description="Disordered" evidence="1">
    <location>
        <begin position="1"/>
        <end position="29"/>
    </location>
</feature>
<gene>
    <name evidence="2" type="ORF">Sste5346_006246</name>
</gene>
<evidence type="ECO:0000256" key="1">
    <source>
        <dbReference type="SAM" id="MobiDB-lite"/>
    </source>
</evidence>
<evidence type="ECO:0000313" key="2">
    <source>
        <dbReference type="EMBL" id="KAL1893744.1"/>
    </source>
</evidence>
<proteinExistence type="predicted"/>